<dbReference type="Proteomes" id="UP000694406">
    <property type="component" value="Unplaced"/>
</dbReference>
<proteinExistence type="inferred from homology"/>
<evidence type="ECO:0000313" key="6">
    <source>
        <dbReference type="Ensembl" id="ENSLLTP00000011677.1"/>
    </source>
</evidence>
<comment type="similarity">
    <text evidence="2">Belongs to the true venom lectin family.</text>
</comment>
<evidence type="ECO:0000256" key="1">
    <source>
        <dbReference type="ARBA" id="ARBA00004613"/>
    </source>
</evidence>
<name>A0A8C5S740_LATLA</name>
<dbReference type="GO" id="GO:0005886">
    <property type="term" value="C:plasma membrane"/>
    <property type="evidence" value="ECO:0007669"/>
    <property type="project" value="InterPro"/>
</dbReference>
<dbReference type="InterPro" id="IPR016187">
    <property type="entry name" value="CTDL_fold"/>
</dbReference>
<dbReference type="InterPro" id="IPR001304">
    <property type="entry name" value="C-type_lectin-like"/>
</dbReference>
<dbReference type="PANTHER" id="PTHR15028">
    <property type="entry name" value="CD72-RELATED"/>
    <property type="match status" value="1"/>
</dbReference>
<dbReference type="Gene3D" id="3.10.100.10">
    <property type="entry name" value="Mannose-Binding Protein A, subunit A"/>
    <property type="match status" value="1"/>
</dbReference>
<dbReference type="InterPro" id="IPR039689">
    <property type="entry name" value="CD72"/>
</dbReference>
<dbReference type="Pfam" id="PF00059">
    <property type="entry name" value="Lectin_C"/>
    <property type="match status" value="1"/>
</dbReference>
<dbReference type="GO" id="GO:0004888">
    <property type="term" value="F:transmembrane signaling receptor activity"/>
    <property type="evidence" value="ECO:0007669"/>
    <property type="project" value="InterPro"/>
</dbReference>
<accession>A0A8C5S740</accession>
<evidence type="ECO:0000256" key="4">
    <source>
        <dbReference type="SAM" id="MobiDB-lite"/>
    </source>
</evidence>
<dbReference type="PROSITE" id="PS50041">
    <property type="entry name" value="C_TYPE_LECTIN_2"/>
    <property type="match status" value="1"/>
</dbReference>
<dbReference type="GeneTree" id="ENSGT00390000003668"/>
<dbReference type="AlphaFoldDB" id="A0A8C5S740"/>
<feature type="domain" description="C-type lectin" evidence="5">
    <location>
        <begin position="215"/>
        <end position="348"/>
    </location>
</feature>
<protein>
    <recommendedName>
        <fullName evidence="5">C-type lectin domain-containing protein</fullName>
    </recommendedName>
</protein>
<evidence type="ECO:0000259" key="5">
    <source>
        <dbReference type="PROSITE" id="PS50041"/>
    </source>
</evidence>
<dbReference type="PANTHER" id="PTHR15028:SF6">
    <property type="entry name" value="B-CELL DIFFERENTIATION ANTIGEN CD72"/>
    <property type="match status" value="1"/>
</dbReference>
<sequence>QSPGNKGADPQILVGEGEEGPSGGVVSPSALEGGPVSTQATASHAAALPPHDGRLCSAPALGPQLLLTAAEAGAPPGDPGLLSPTSQPRTREKRPSSAPTFPADLQASRQLQEASREHAAKSHVLGESIHRLQAGLEESRRLLRLSEQELNSTTVALWQSRAAENRTRRQLQHQELQANDSLALLRREQERLETNLSQATSCRQIGCCPRGWALFRWKCLWASSAWRTWEQSKADCERMSSRLLVLPEPWSAAELWKAVGETFSQRFSFLNSERFWVGLVKNREQDWTWKWVDGSLYKGETLYGPFYTSYGALGNGQLLSPSGKNRFICERAASPEDPALSDRLWRDL</sequence>
<reference evidence="6" key="1">
    <citation type="submission" date="2025-08" db="UniProtKB">
        <authorList>
            <consortium name="Ensembl"/>
        </authorList>
    </citation>
    <scope>IDENTIFICATION</scope>
</reference>
<keyword evidence="3" id="KW-0964">Secreted</keyword>
<dbReference type="Ensembl" id="ENSLLTT00000012139.1">
    <property type="protein sequence ID" value="ENSLLTP00000011677.1"/>
    <property type="gene ID" value="ENSLLTG00000008981.1"/>
</dbReference>
<dbReference type="GO" id="GO:0005576">
    <property type="term" value="C:extracellular region"/>
    <property type="evidence" value="ECO:0007669"/>
    <property type="project" value="UniProtKB-SubCell"/>
</dbReference>
<dbReference type="InterPro" id="IPR016186">
    <property type="entry name" value="C-type_lectin-like/link_sf"/>
</dbReference>
<dbReference type="SUPFAM" id="SSF56436">
    <property type="entry name" value="C-type lectin-like"/>
    <property type="match status" value="1"/>
</dbReference>
<evidence type="ECO:0000256" key="3">
    <source>
        <dbReference type="ARBA" id="ARBA00022525"/>
    </source>
</evidence>
<organism evidence="6 7">
    <name type="scientific">Laticauda laticaudata</name>
    <name type="common">Blue-ringed sea krait</name>
    <name type="synonym">Blue-lipped sea krait</name>
    <dbReference type="NCBI Taxonomy" id="8630"/>
    <lineage>
        <taxon>Eukaryota</taxon>
        <taxon>Metazoa</taxon>
        <taxon>Chordata</taxon>
        <taxon>Craniata</taxon>
        <taxon>Vertebrata</taxon>
        <taxon>Euteleostomi</taxon>
        <taxon>Lepidosauria</taxon>
        <taxon>Squamata</taxon>
        <taxon>Bifurcata</taxon>
        <taxon>Unidentata</taxon>
        <taxon>Episquamata</taxon>
        <taxon>Toxicofera</taxon>
        <taxon>Serpentes</taxon>
        <taxon>Colubroidea</taxon>
        <taxon>Elapidae</taxon>
        <taxon>Laticaudinae</taxon>
        <taxon>Laticauda</taxon>
    </lineage>
</organism>
<evidence type="ECO:0000256" key="2">
    <source>
        <dbReference type="ARBA" id="ARBA00006250"/>
    </source>
</evidence>
<evidence type="ECO:0000313" key="7">
    <source>
        <dbReference type="Proteomes" id="UP000694406"/>
    </source>
</evidence>
<feature type="region of interest" description="Disordered" evidence="4">
    <location>
        <begin position="1"/>
        <end position="102"/>
    </location>
</feature>
<keyword evidence="7" id="KW-1185">Reference proteome</keyword>
<reference evidence="6" key="2">
    <citation type="submission" date="2025-09" db="UniProtKB">
        <authorList>
            <consortium name="Ensembl"/>
        </authorList>
    </citation>
    <scope>IDENTIFICATION</scope>
</reference>
<comment type="subcellular location">
    <subcellularLocation>
        <location evidence="1">Secreted</location>
    </subcellularLocation>
</comment>